<reference evidence="2" key="5">
    <citation type="submission" date="2025-09" db="UniProtKB">
        <authorList>
            <consortium name="Ensembl"/>
        </authorList>
    </citation>
    <scope>IDENTIFICATION</scope>
</reference>
<reference evidence="2 3" key="3">
    <citation type="journal article" date="2006" name="Nature">
        <title>Human chromosome 11 DNA sequence and analysis including novel gene identification.</title>
        <authorList>
            <person name="Taylor T.D."/>
            <person name="Noguchi H."/>
            <person name="Totoki Y."/>
            <person name="Toyoda A."/>
            <person name="Kuroki Y."/>
            <person name="Dewar K."/>
            <person name="Lloyd C."/>
            <person name="Itoh T."/>
            <person name="Takeda T."/>
            <person name="Kim D.W."/>
            <person name="She X."/>
            <person name="Barlow K.F."/>
            <person name="Bloom T."/>
            <person name="Bruford E."/>
            <person name="Chang J.L."/>
            <person name="Cuomo C.A."/>
            <person name="Eichler E."/>
            <person name="FitzGerald M.G."/>
            <person name="Jaffe D.B."/>
            <person name="LaButti K."/>
            <person name="Nicol R."/>
            <person name="Park H.S."/>
            <person name="Seaman C."/>
            <person name="Sougnez C."/>
            <person name="Yang X."/>
            <person name="Zimmer A.R."/>
            <person name="Zody M.C."/>
            <person name="Birren B.W."/>
            <person name="Nusbaum C."/>
            <person name="Fujiyama A."/>
            <person name="Hattori M."/>
            <person name="Rogers J."/>
            <person name="Lander E.S."/>
            <person name="Sakaki Y."/>
        </authorList>
    </citation>
    <scope>NUCLEOTIDE SEQUENCE [LARGE SCALE GENOMIC DNA]</scope>
</reference>
<dbReference type="Ensembl" id="ENST00000674745.1">
    <property type="protein sequence ID" value="ENSP00000502738.1"/>
    <property type="gene ID" value="ENSG00000132740.10"/>
</dbReference>
<gene>
    <name evidence="2" type="primary">IGHMBP2</name>
</gene>
<dbReference type="HGNC" id="HGNC:5542">
    <property type="gene designation" value="IGHMBP2"/>
</dbReference>
<feature type="coiled-coil region" evidence="1">
    <location>
        <begin position="5"/>
        <end position="32"/>
    </location>
</feature>
<keyword evidence="1" id="KW-0175">Coiled coil</keyword>
<dbReference type="SMR" id="A0A6Q8PHH4"/>
<feature type="non-terminal residue" evidence="2">
    <location>
        <position position="1"/>
    </location>
</feature>
<accession>A0A6Q8PHH4</accession>
<dbReference type="AlphaFoldDB" id="A0A6Q8PHH4"/>
<reference evidence="2 3" key="1">
    <citation type="journal article" date="2001" name="Nature">
        <title>Initial sequencing and analysis of the human genome.</title>
        <authorList>
            <consortium name="International Human Genome Sequencing Consortium"/>
            <person name="Lander E.S."/>
            <person name="Linton L.M."/>
            <person name="Birren B."/>
            <person name="Nusbaum C."/>
            <person name="Zody M.C."/>
            <person name="Baldwin J."/>
            <person name="Devon K."/>
            <person name="Dewar K."/>
            <person name="Doyle M."/>
            <person name="FitzHugh W."/>
            <person name="Funke R."/>
            <person name="Gage D."/>
            <person name="Harris K."/>
            <person name="Heaford A."/>
            <person name="Howland J."/>
            <person name="Kann L."/>
            <person name="Lehoczky J."/>
            <person name="LeVine R."/>
            <person name="McEwan P."/>
            <person name="McKernan K."/>
            <person name="Meldrim J."/>
            <person name="Mesirov J.P."/>
            <person name="Miranda C."/>
            <person name="Morris W."/>
            <person name="Naylor J."/>
            <person name="Raymond C."/>
            <person name="Rosetti M."/>
            <person name="Santos R."/>
            <person name="Sheridan A."/>
            <person name="Sougnez C."/>
            <person name="Stange-Thomann N."/>
            <person name="Stojanovic N."/>
            <person name="Subramanian A."/>
            <person name="Wyman D."/>
            <person name="Rogers J."/>
            <person name="Sulston J."/>
            <person name="Ainscough R."/>
            <person name="Beck S."/>
            <person name="Bentley D."/>
            <person name="Burton J."/>
            <person name="Clee C."/>
            <person name="Carter N."/>
            <person name="Coulson A."/>
            <person name="Deadman R."/>
            <person name="Deloukas P."/>
            <person name="Dunham A."/>
            <person name="Dunham I."/>
            <person name="Durbin R."/>
            <person name="French L."/>
            <person name="Grafham D."/>
            <person name="Gregory S."/>
            <person name="Hubbard T."/>
            <person name="Humphray S."/>
            <person name="Hunt A."/>
            <person name="Jones M."/>
            <person name="Lloyd C."/>
            <person name="McMurray A."/>
            <person name="Matthews L."/>
            <person name="Mercer S."/>
            <person name="Milne S."/>
            <person name="Mullikin J.C."/>
            <person name="Mungall A."/>
            <person name="Plumb R."/>
            <person name="Ross M."/>
            <person name="Shownkeen R."/>
            <person name="Sims S."/>
            <person name="Waterston R.H."/>
            <person name="Wilson R.K."/>
            <person name="Hillier L.W."/>
            <person name="McPherson J.D."/>
            <person name="Marra M.A."/>
            <person name="Mardis E.R."/>
            <person name="Fulton L.A."/>
            <person name="Chinwalla A.T."/>
            <person name="Pepin K.H."/>
            <person name="Gish W.R."/>
            <person name="Chissoe S.L."/>
            <person name="Wendl M.C."/>
            <person name="Delehaunty K.D."/>
            <person name="Miner T.L."/>
            <person name="Delehaunty A."/>
            <person name="Kramer J.B."/>
            <person name="Cook L.L."/>
            <person name="Fulton R.S."/>
            <person name="Johnson D.L."/>
            <person name="Minx P.J."/>
            <person name="Clifton S.W."/>
            <person name="Hawkins T."/>
            <person name="Branscomb E."/>
            <person name="Predki P."/>
            <person name="Richardson P."/>
            <person name="Wenning S."/>
            <person name="Slezak T."/>
            <person name="Doggett N."/>
            <person name="Cheng J.F."/>
            <person name="Olsen A."/>
            <person name="Lucas S."/>
            <person name="Elkin C."/>
            <person name="Uberbacher E."/>
            <person name="Frazier M."/>
            <person name="Gibbs R.A."/>
            <person name="Muzny D.M."/>
            <person name="Scherer S.E."/>
            <person name="Bouck J.B."/>
            <person name="Sodergren E.J."/>
            <person name="Worley K.C."/>
            <person name="Rives C.M."/>
            <person name="Gorrell J.H."/>
            <person name="Metzker M.L."/>
            <person name="Naylor S.L."/>
            <person name="Kucherlapati R.S."/>
            <person name="Nelson D.L."/>
            <person name="Weinstock G.M."/>
            <person name="Sakaki Y."/>
            <person name="Fujiyama A."/>
            <person name="Hattori M."/>
            <person name="Yada T."/>
            <person name="Toyoda A."/>
            <person name="Itoh T."/>
            <person name="Kawagoe C."/>
            <person name="Watanabe H."/>
            <person name="Totoki Y."/>
            <person name="Taylor T."/>
            <person name="Weissenbach J."/>
            <person name="Heilig R."/>
            <person name="Saurin W."/>
            <person name="Artiguenave F."/>
            <person name="Brottier P."/>
            <person name="Bruls T."/>
            <person name="Pelletier E."/>
            <person name="Robert C."/>
            <person name="Wincker P."/>
            <person name="Smith D.R."/>
            <person name="Doucette-Stamm L."/>
            <person name="Rubenfield M."/>
            <person name="Weinstock K."/>
            <person name="Lee H.M."/>
            <person name="Dubois J."/>
            <person name="Rosenthal A."/>
            <person name="Platzer M."/>
            <person name="Nyakatura G."/>
            <person name="Taudien S."/>
            <person name="Rump A."/>
            <person name="Yang H."/>
            <person name="Yu J."/>
            <person name="Wang J."/>
            <person name="Huang G."/>
            <person name="Gu J."/>
            <person name="Hood L."/>
            <person name="Rowen L."/>
            <person name="Madan A."/>
            <person name="Qin S."/>
            <person name="Davis R.W."/>
            <person name="Federspiel N.A."/>
            <person name="Abola A.P."/>
            <person name="Proctor M.J."/>
            <person name="Myers R.M."/>
            <person name="Schmutz J."/>
            <person name="Dickson M."/>
            <person name="Grimwood J."/>
            <person name="Cox D.R."/>
            <person name="Olson M.V."/>
            <person name="Kaul R."/>
            <person name="Raymond C."/>
            <person name="Shimizu N."/>
            <person name="Kawasaki K."/>
            <person name="Minoshima S."/>
            <person name="Evans G.A."/>
            <person name="Athanasiou M."/>
            <person name="Schultz R."/>
            <person name="Roe B.A."/>
            <person name="Chen F."/>
            <person name="Pan H."/>
            <person name="Ramser J."/>
            <person name="Lehrach H."/>
            <person name="Reinhardt R."/>
            <person name="McCombie W.R."/>
            <person name="de la Bastide M."/>
            <person name="Dedhia N."/>
            <person name="Blocker H."/>
            <person name="Hornischer K."/>
            <person name="Nordsiek G."/>
            <person name="Agarwala R."/>
            <person name="Aravind L."/>
            <person name="Bailey J.A."/>
            <person name="Bateman A."/>
            <person name="Batzoglou S."/>
            <person name="Birney E."/>
            <person name="Bork P."/>
            <person name="Brown D.G."/>
            <person name="Burge C.B."/>
            <person name="Cerutti L."/>
            <person name="Chen H.C."/>
            <person name="Church D."/>
            <person name="Clamp M."/>
            <person name="Copley R.R."/>
            <person name="Doerks T."/>
            <person name="Eddy S.R."/>
            <person name="Eichler E.E."/>
            <person name="Furey T.S."/>
            <person name="Galagan J."/>
            <person name="Gilbert J.G."/>
            <person name="Harmon C."/>
            <person name="Hayashizaki Y."/>
            <person name="Haussler D."/>
            <person name="Hermjakob H."/>
            <person name="Hokamp K."/>
            <person name="Jang W."/>
            <person name="Johnson L.S."/>
            <person name="Jones T.A."/>
            <person name="Kasif S."/>
            <person name="Kaspryzk A."/>
            <person name="Kennedy S."/>
            <person name="Kent W.J."/>
            <person name="Kitts P."/>
            <person name="Koonin E.V."/>
            <person name="Korf I."/>
            <person name="Kulp D."/>
            <person name="Lancet D."/>
            <person name="Lowe T.M."/>
            <person name="McLysaght A."/>
            <person name="Mikkelsen T."/>
            <person name="Moran J.V."/>
            <person name="Mulder N."/>
            <person name="Pollara V.J."/>
            <person name="Ponting C.P."/>
            <person name="Schuler G."/>
            <person name="Schultz J."/>
            <person name="Slater G."/>
            <person name="Smit A.F."/>
            <person name="Stupka E."/>
            <person name="Szustakowski J."/>
            <person name="Thierry-Mieg D."/>
            <person name="Thierry-Mieg J."/>
            <person name="Wagner L."/>
            <person name="Wallis J."/>
            <person name="Wheeler R."/>
            <person name="Williams A."/>
            <person name="Wolf Y.I."/>
            <person name="Wolfe K.H."/>
            <person name="Yang S.P."/>
            <person name="Yeh R.F."/>
            <person name="Collins F."/>
            <person name="Guyer M.S."/>
            <person name="Peterson J."/>
            <person name="Felsenfeld A."/>
            <person name="Wetterstrand K.A."/>
            <person name="Patrinos A."/>
            <person name="Morgan M.J."/>
            <person name="de Jong P."/>
            <person name="Catanese J.J."/>
            <person name="Osoegawa K."/>
            <person name="Shizuya H."/>
            <person name="Choi S."/>
            <person name="Chen Y.J."/>
        </authorList>
    </citation>
    <scope>NUCLEOTIDE SEQUENCE [LARGE SCALE GENOMIC DNA]</scope>
</reference>
<evidence type="ECO:0000313" key="3">
    <source>
        <dbReference type="Proteomes" id="UP000005640"/>
    </source>
</evidence>
<name>A0A6Q8PHH4_HUMAN</name>
<dbReference type="InterPro" id="IPR027417">
    <property type="entry name" value="P-loop_NTPase"/>
</dbReference>
<evidence type="ECO:0000313" key="2">
    <source>
        <dbReference type="Ensembl" id="ENSP00000502738.1"/>
    </source>
</evidence>
<reference evidence="2 3" key="2">
    <citation type="journal article" date="2004" name="Nature">
        <title>Finishing the euchromatic sequence of the human genome.</title>
        <authorList>
            <consortium name="International Human Genome Sequencing Consortium"/>
        </authorList>
    </citation>
    <scope>NUCLEOTIDE SEQUENCE [LARGE SCALE GENOMIC DNA]</scope>
</reference>
<sequence length="53" mass="6057">VKNKKTQDKREKSNFRNEIKLLRKELKEREEAAMLESLTSANVVLATNTAPKG</sequence>
<dbReference type="EMBL" id="AP000808">
    <property type="status" value="NOT_ANNOTATED_CDS"/>
    <property type="molecule type" value="Genomic_DNA"/>
</dbReference>
<reference evidence="2" key="4">
    <citation type="submission" date="2025-08" db="UniProtKB">
        <authorList>
            <consortium name="Ensembl"/>
        </authorList>
    </citation>
    <scope>IDENTIFICATION</scope>
</reference>
<dbReference type="Gene3D" id="3.40.50.300">
    <property type="entry name" value="P-loop containing nucleotide triphosphate hydrolases"/>
    <property type="match status" value="1"/>
</dbReference>
<dbReference type="ExpressionAtlas" id="A0A6Q8PHH4">
    <property type="expression patterns" value="baseline and differential"/>
</dbReference>
<dbReference type="Bgee" id="ENSG00000132740">
    <property type="expression patterns" value="Expressed in mucosa of stomach and 119 other cell types or tissues"/>
</dbReference>
<protein>
    <submittedName>
        <fullName evidence="2">Immunoglobulin mu DNA binding protein 2</fullName>
    </submittedName>
</protein>
<dbReference type="Ensembl" id="ENST00000674745.1">
    <property type="protein sequence ID" value="ENSP00000502738.1"/>
    <property type="gene ID" value="ENSG00000132740.11"/>
</dbReference>
<dbReference type="OrthoDB" id="6513042at2759"/>
<dbReference type="Proteomes" id="UP000005640">
    <property type="component" value="Chromosome 11"/>
</dbReference>
<evidence type="ECO:0000256" key="1">
    <source>
        <dbReference type="SAM" id="Coils"/>
    </source>
</evidence>
<organism evidence="2 3">
    <name type="scientific">Homo sapiens</name>
    <name type="common">Human</name>
    <dbReference type="NCBI Taxonomy" id="9606"/>
    <lineage>
        <taxon>Eukaryota</taxon>
        <taxon>Metazoa</taxon>
        <taxon>Chordata</taxon>
        <taxon>Craniata</taxon>
        <taxon>Vertebrata</taxon>
        <taxon>Euteleostomi</taxon>
        <taxon>Mammalia</taxon>
        <taxon>Eutheria</taxon>
        <taxon>Euarchontoglires</taxon>
        <taxon>Primates</taxon>
        <taxon>Haplorrhini</taxon>
        <taxon>Catarrhini</taxon>
        <taxon>Hominidae</taxon>
        <taxon>Homo</taxon>
    </lineage>
</organism>
<dbReference type="OpenTargets" id="ENSG00000132740"/>
<keyword evidence="3" id="KW-1185">Reference proteome</keyword>
<dbReference type="GeneTree" id="ENSGT00930000151035"/>
<proteinExistence type="predicted"/>